<dbReference type="Pfam" id="PF12833">
    <property type="entry name" value="HTH_18"/>
    <property type="match status" value="1"/>
</dbReference>
<dbReference type="Proteomes" id="UP000285777">
    <property type="component" value="Unassembled WGS sequence"/>
</dbReference>
<dbReference type="GO" id="GO:0003700">
    <property type="term" value="F:DNA-binding transcription factor activity"/>
    <property type="evidence" value="ECO:0007669"/>
    <property type="project" value="InterPro"/>
</dbReference>
<dbReference type="GO" id="GO:0043565">
    <property type="term" value="F:sequence-specific DNA binding"/>
    <property type="evidence" value="ECO:0007669"/>
    <property type="project" value="InterPro"/>
</dbReference>
<sequence>MSDIIKISTVHDFNERLGVEDRHPLVSVIDFSAYPPRHLFRALLGVYGIYIREDKPQNVVYGTSKYDFLGGTLIAIAPGQISGAEDVGSPIQRKGWAILFDSELLRGTQLAQKIDKYTFFSYEVCEALHMQDSERETIVECLKHIRSELSAPQDEYSRTILVAYIEVLLNYCMRFYGRQFSTRKAASKDILFRFERMLTDYFEKGDQLLHGLPNVQECAERLALSPNYFGDLIKRETGETPHEHIQRFLIERVKIALATGDKSISEIAYDMGFNYTHHLSRIFKKSTGMSPSEYIAALKLK</sequence>
<dbReference type="InterPro" id="IPR018060">
    <property type="entry name" value="HTH_AraC"/>
</dbReference>
<gene>
    <name evidence="5" type="ORF">DW150_20710</name>
</gene>
<proteinExistence type="predicted"/>
<feature type="domain" description="HTH araC/xylS-type" evidence="4">
    <location>
        <begin position="192"/>
        <end position="297"/>
    </location>
</feature>
<dbReference type="InterPro" id="IPR009057">
    <property type="entry name" value="Homeodomain-like_sf"/>
</dbReference>
<evidence type="ECO:0000313" key="6">
    <source>
        <dbReference type="Proteomes" id="UP000285777"/>
    </source>
</evidence>
<dbReference type="RefSeq" id="WP_118292072.1">
    <property type="nucleotide sequence ID" value="NZ_QRLF01000048.1"/>
</dbReference>
<evidence type="ECO:0000259" key="4">
    <source>
        <dbReference type="PROSITE" id="PS01124"/>
    </source>
</evidence>
<dbReference type="PANTHER" id="PTHR43280:SF32">
    <property type="entry name" value="TRANSCRIPTIONAL REGULATORY PROTEIN"/>
    <property type="match status" value="1"/>
</dbReference>
<dbReference type="SMART" id="SM00342">
    <property type="entry name" value="HTH_ARAC"/>
    <property type="match status" value="1"/>
</dbReference>
<reference evidence="5 6" key="1">
    <citation type="submission" date="2018-08" db="EMBL/GenBank/DDBJ databases">
        <title>A genome reference for cultivated species of the human gut microbiota.</title>
        <authorList>
            <person name="Zou Y."/>
            <person name="Xue W."/>
            <person name="Luo G."/>
        </authorList>
    </citation>
    <scope>NUCLEOTIDE SEQUENCE [LARGE SCALE GENOMIC DNA]</scope>
    <source>
        <strain evidence="5 6">AM13-21</strain>
    </source>
</reference>
<dbReference type="EMBL" id="QRLF01000048">
    <property type="protein sequence ID" value="RHI84060.1"/>
    <property type="molecule type" value="Genomic_DNA"/>
</dbReference>
<name>A0A415BH02_PHOVU</name>
<evidence type="ECO:0000256" key="2">
    <source>
        <dbReference type="ARBA" id="ARBA00023125"/>
    </source>
</evidence>
<keyword evidence="2" id="KW-0238">DNA-binding</keyword>
<dbReference type="PANTHER" id="PTHR43280">
    <property type="entry name" value="ARAC-FAMILY TRANSCRIPTIONAL REGULATOR"/>
    <property type="match status" value="1"/>
</dbReference>
<protein>
    <submittedName>
        <fullName evidence="5">AraC family transcriptional regulator</fullName>
    </submittedName>
</protein>
<accession>A0A415BH02</accession>
<evidence type="ECO:0000313" key="5">
    <source>
        <dbReference type="EMBL" id="RHI84060.1"/>
    </source>
</evidence>
<dbReference type="PROSITE" id="PS01124">
    <property type="entry name" value="HTH_ARAC_FAMILY_2"/>
    <property type="match status" value="1"/>
</dbReference>
<keyword evidence="3" id="KW-0804">Transcription</keyword>
<dbReference type="AlphaFoldDB" id="A0A415BH02"/>
<keyword evidence="1" id="KW-0805">Transcription regulation</keyword>
<evidence type="ECO:0000256" key="3">
    <source>
        <dbReference type="ARBA" id="ARBA00023163"/>
    </source>
</evidence>
<evidence type="ECO:0000256" key="1">
    <source>
        <dbReference type="ARBA" id="ARBA00023015"/>
    </source>
</evidence>
<organism evidence="5 6">
    <name type="scientific">Phocaeicola vulgatus</name>
    <name type="common">Bacteroides vulgatus</name>
    <dbReference type="NCBI Taxonomy" id="821"/>
    <lineage>
        <taxon>Bacteria</taxon>
        <taxon>Pseudomonadati</taxon>
        <taxon>Bacteroidota</taxon>
        <taxon>Bacteroidia</taxon>
        <taxon>Bacteroidales</taxon>
        <taxon>Bacteroidaceae</taxon>
        <taxon>Phocaeicola</taxon>
    </lineage>
</organism>
<dbReference type="Gene3D" id="1.10.10.60">
    <property type="entry name" value="Homeodomain-like"/>
    <property type="match status" value="2"/>
</dbReference>
<comment type="caution">
    <text evidence="5">The sequence shown here is derived from an EMBL/GenBank/DDBJ whole genome shotgun (WGS) entry which is preliminary data.</text>
</comment>
<dbReference type="SUPFAM" id="SSF46689">
    <property type="entry name" value="Homeodomain-like"/>
    <property type="match status" value="1"/>
</dbReference>